<dbReference type="OrthoDB" id="6203780at2759"/>
<accession>A0A8B6G402</accession>
<feature type="compositionally biased region" description="Low complexity" evidence="1">
    <location>
        <begin position="106"/>
        <end position="119"/>
    </location>
</feature>
<dbReference type="EMBL" id="UYJE01007820">
    <property type="protein sequence ID" value="VDI58270.1"/>
    <property type="molecule type" value="Genomic_DNA"/>
</dbReference>
<evidence type="ECO:0000313" key="2">
    <source>
        <dbReference type="EMBL" id="VDI58270.1"/>
    </source>
</evidence>
<feature type="region of interest" description="Disordered" evidence="1">
    <location>
        <begin position="106"/>
        <end position="162"/>
    </location>
</feature>
<dbReference type="AlphaFoldDB" id="A0A8B6G402"/>
<keyword evidence="3" id="KW-1185">Reference proteome</keyword>
<reference evidence="2" key="1">
    <citation type="submission" date="2018-11" db="EMBL/GenBank/DDBJ databases">
        <authorList>
            <person name="Alioto T."/>
            <person name="Alioto T."/>
        </authorList>
    </citation>
    <scope>NUCLEOTIDE SEQUENCE</scope>
</reference>
<comment type="caution">
    <text evidence="2">The sequence shown here is derived from an EMBL/GenBank/DDBJ whole genome shotgun (WGS) entry which is preliminary data.</text>
</comment>
<proteinExistence type="predicted"/>
<gene>
    <name evidence="2" type="ORF">MGAL_10B006539</name>
</gene>
<feature type="region of interest" description="Disordered" evidence="1">
    <location>
        <begin position="50"/>
        <end position="80"/>
    </location>
</feature>
<dbReference type="Proteomes" id="UP000596742">
    <property type="component" value="Unassembled WGS sequence"/>
</dbReference>
<evidence type="ECO:0000313" key="3">
    <source>
        <dbReference type="Proteomes" id="UP000596742"/>
    </source>
</evidence>
<organism evidence="2 3">
    <name type="scientific">Mytilus galloprovincialis</name>
    <name type="common">Mediterranean mussel</name>
    <dbReference type="NCBI Taxonomy" id="29158"/>
    <lineage>
        <taxon>Eukaryota</taxon>
        <taxon>Metazoa</taxon>
        <taxon>Spiralia</taxon>
        <taxon>Lophotrochozoa</taxon>
        <taxon>Mollusca</taxon>
        <taxon>Bivalvia</taxon>
        <taxon>Autobranchia</taxon>
        <taxon>Pteriomorphia</taxon>
        <taxon>Mytilida</taxon>
        <taxon>Mytiloidea</taxon>
        <taxon>Mytilidae</taxon>
        <taxon>Mytilinae</taxon>
        <taxon>Mytilus</taxon>
    </lineage>
</organism>
<protein>
    <submittedName>
        <fullName evidence="2">Uncharacterized protein</fullName>
    </submittedName>
</protein>
<sequence>MAQVLKPNCSQLAGKNESVKDVLILLCGKDDSIENVHESILLANSVGARGQRLSNQSTDTPAAKGSKERQDISDAPPTSAPAFPFPGYGYQNLGFGFPYPNFYPGPNYNSGGFRPPRMQGGRGRRESNGNIRDHEPLAKKEKFEPEIPDWELKSGFDPSSVK</sequence>
<evidence type="ECO:0000256" key="1">
    <source>
        <dbReference type="SAM" id="MobiDB-lite"/>
    </source>
</evidence>
<name>A0A8B6G402_MYTGA</name>
<feature type="compositionally biased region" description="Basic and acidic residues" evidence="1">
    <location>
        <begin position="123"/>
        <end position="154"/>
    </location>
</feature>